<dbReference type="PANTHER" id="PTHR32552">
    <property type="entry name" value="FERRICHROME IRON RECEPTOR-RELATED"/>
    <property type="match status" value="1"/>
</dbReference>
<evidence type="ECO:0000313" key="18">
    <source>
        <dbReference type="EMBL" id="TGE29429.1"/>
    </source>
</evidence>
<protein>
    <submittedName>
        <fullName evidence="18">TonB-dependent receptor</fullName>
    </submittedName>
</protein>
<dbReference type="Proteomes" id="UP000298471">
    <property type="component" value="Unassembled WGS sequence"/>
</dbReference>
<dbReference type="Gene3D" id="2.170.130.10">
    <property type="entry name" value="TonB-dependent receptor, plug domain"/>
    <property type="match status" value="1"/>
</dbReference>
<keyword evidence="8" id="KW-0406">Ion transport</keyword>
<comment type="subcellular location">
    <subcellularLocation>
        <location evidence="1 12">Cell outer membrane</location>
        <topology evidence="1 12">Multi-pass membrane protein</topology>
    </subcellularLocation>
</comment>
<accession>A0A4Z0QJI5</accession>
<keyword evidence="2 12" id="KW-0813">Transport</keyword>
<keyword evidence="19" id="KW-1185">Reference proteome</keyword>
<dbReference type="InterPro" id="IPR039426">
    <property type="entry name" value="TonB-dep_rcpt-like"/>
</dbReference>
<dbReference type="Pfam" id="PF07715">
    <property type="entry name" value="Plug"/>
    <property type="match status" value="1"/>
</dbReference>
<evidence type="ECO:0000256" key="11">
    <source>
        <dbReference type="ARBA" id="ARBA00023237"/>
    </source>
</evidence>
<dbReference type="GO" id="GO:0006826">
    <property type="term" value="P:iron ion transport"/>
    <property type="evidence" value="ECO:0007669"/>
    <property type="project" value="UniProtKB-KW"/>
</dbReference>
<feature type="region of interest" description="Disordered" evidence="14">
    <location>
        <begin position="256"/>
        <end position="275"/>
    </location>
</feature>
<keyword evidence="7" id="KW-0408">Iron</keyword>
<dbReference type="PROSITE" id="PS52016">
    <property type="entry name" value="TONB_DEPENDENT_REC_3"/>
    <property type="match status" value="1"/>
</dbReference>
<keyword evidence="4" id="KW-0410">Iron transport</keyword>
<evidence type="ECO:0000256" key="1">
    <source>
        <dbReference type="ARBA" id="ARBA00004571"/>
    </source>
</evidence>
<keyword evidence="10 12" id="KW-0472">Membrane</keyword>
<dbReference type="EMBL" id="SRMB01000001">
    <property type="protein sequence ID" value="TGE29429.1"/>
    <property type="molecule type" value="Genomic_DNA"/>
</dbReference>
<dbReference type="InterPro" id="IPR000531">
    <property type="entry name" value="Beta-barrel_TonB"/>
</dbReference>
<comment type="similarity">
    <text evidence="12 13">Belongs to the TonB-dependent receptor family.</text>
</comment>
<dbReference type="OrthoDB" id="9782587at2"/>
<keyword evidence="3 12" id="KW-1134">Transmembrane beta strand</keyword>
<evidence type="ECO:0000256" key="7">
    <source>
        <dbReference type="ARBA" id="ARBA00023004"/>
    </source>
</evidence>
<dbReference type="InterPro" id="IPR012910">
    <property type="entry name" value="Plug_dom"/>
</dbReference>
<dbReference type="Gene3D" id="2.40.170.20">
    <property type="entry name" value="TonB-dependent receptor, beta-barrel domain"/>
    <property type="match status" value="1"/>
</dbReference>
<comment type="caution">
    <text evidence="18">The sequence shown here is derived from an EMBL/GenBank/DDBJ whole genome shotgun (WGS) entry which is preliminary data.</text>
</comment>
<evidence type="ECO:0000256" key="4">
    <source>
        <dbReference type="ARBA" id="ARBA00022496"/>
    </source>
</evidence>
<dbReference type="PANTHER" id="PTHR32552:SF68">
    <property type="entry name" value="FERRICHROME OUTER MEMBRANE TRANSPORTER_PHAGE RECEPTOR"/>
    <property type="match status" value="1"/>
</dbReference>
<sequence length="716" mass="78049">MLLRFLLLFPPSLLSVPALAQTPDTTRTVKLPEATVVGYGTNQPLRRTAAGVSVLDASGIERFSQASLAAAVNTLPGVRLEERATASYRISVRGSTLRSPFGVRNVKVYYHDIPFTEASGSTPFNLLDPATIGRIEVIKGPTASVYGAGTGGAILLSNRQAAPGEARAQVGFTAGSFGLRRYSAAAEAGTAASSVRAQYVHQTLDGYRENSASLRDVLTLDGEFRPSDKRTVAAHLLYTDLNYQLPGGLTRAQFEQNPRQARPRTLNSAGTVTSPGTVEQQAAYASRTALLGVSHEYRFTPAFTNKTTLYTSGTAIRTPYLVDYERNTAVGWGGRTAFTYRAVVAGRLLRLSGGGEWQSSFENSRNYQNRGGSAGLLRYDDEIRTATGFGFAQAELELPAGLLATVGASYNRLTYRITRLPYGTINPAGYETVRSFRPEVSPRVALLKEITPLISAYASVSSGFSPPTEEEIRPSDGSLNRDLQAERGTSYEVGVRGKAWGERLVFDVAAFDFGLRQTIVTRTNELGSQLFANSGSTRQRGIEAAVSGALLKQQVLVCESSLTDSYSTQWNEKTFTRLSAFVSYAYNHFRFRDYQQNTDNFSGNQLTGTAPHTLSAGLNYIDKLGFYLSPTLSHQARLPLNDANTAYAPGYWTFAARGGWRKTLLTRLELDVYAGIENATDRRYSLGNDLNAFGGRYYQPAPGRNFYGGTTLGWKW</sequence>
<dbReference type="GO" id="GO:0009279">
    <property type="term" value="C:cell outer membrane"/>
    <property type="evidence" value="ECO:0007669"/>
    <property type="project" value="UniProtKB-SubCell"/>
</dbReference>
<dbReference type="InterPro" id="IPR036942">
    <property type="entry name" value="Beta-barrel_TonB_sf"/>
</dbReference>
<proteinExistence type="inferred from homology"/>
<evidence type="ECO:0000256" key="8">
    <source>
        <dbReference type="ARBA" id="ARBA00023065"/>
    </source>
</evidence>
<evidence type="ECO:0000256" key="3">
    <source>
        <dbReference type="ARBA" id="ARBA00022452"/>
    </source>
</evidence>
<dbReference type="InterPro" id="IPR037066">
    <property type="entry name" value="Plug_dom_sf"/>
</dbReference>
<name>A0A4Z0QJI5_9BACT</name>
<dbReference type="RefSeq" id="WP_135393861.1">
    <property type="nucleotide sequence ID" value="NZ_SRMB01000001.1"/>
</dbReference>
<feature type="domain" description="TonB-dependent receptor-like beta-barrel" evidence="16">
    <location>
        <begin position="236"/>
        <end position="678"/>
    </location>
</feature>
<evidence type="ECO:0000256" key="15">
    <source>
        <dbReference type="SAM" id="SignalP"/>
    </source>
</evidence>
<evidence type="ECO:0000313" key="19">
    <source>
        <dbReference type="Proteomes" id="UP000298471"/>
    </source>
</evidence>
<feature type="signal peptide" evidence="15">
    <location>
        <begin position="1"/>
        <end position="20"/>
    </location>
</feature>
<keyword evidence="6 15" id="KW-0732">Signal</keyword>
<keyword evidence="5 12" id="KW-0812">Transmembrane</keyword>
<evidence type="ECO:0000256" key="12">
    <source>
        <dbReference type="PROSITE-ProRule" id="PRU01360"/>
    </source>
</evidence>
<evidence type="ECO:0000256" key="2">
    <source>
        <dbReference type="ARBA" id="ARBA00022448"/>
    </source>
</evidence>
<evidence type="ECO:0000256" key="9">
    <source>
        <dbReference type="ARBA" id="ARBA00023077"/>
    </source>
</evidence>
<evidence type="ECO:0000256" key="13">
    <source>
        <dbReference type="RuleBase" id="RU003357"/>
    </source>
</evidence>
<dbReference type="SUPFAM" id="SSF56935">
    <property type="entry name" value="Porins"/>
    <property type="match status" value="1"/>
</dbReference>
<dbReference type="AlphaFoldDB" id="A0A4Z0QJI5"/>
<keyword evidence="11 12" id="KW-0998">Cell outer membrane</keyword>
<gene>
    <name evidence="18" type="ORF">E5K02_08250</name>
</gene>
<evidence type="ECO:0000256" key="6">
    <source>
        <dbReference type="ARBA" id="ARBA00022729"/>
    </source>
</evidence>
<evidence type="ECO:0000256" key="10">
    <source>
        <dbReference type="ARBA" id="ARBA00023136"/>
    </source>
</evidence>
<reference evidence="18 19" key="1">
    <citation type="submission" date="2019-04" db="EMBL/GenBank/DDBJ databases">
        <authorList>
            <person name="Feng G."/>
            <person name="Zhang J."/>
            <person name="Zhu H."/>
        </authorList>
    </citation>
    <scope>NUCLEOTIDE SEQUENCE [LARGE SCALE GENOMIC DNA]</scope>
    <source>
        <strain evidence="18 19">9PBR-1</strain>
    </source>
</reference>
<feature type="chain" id="PRO_5021394729" evidence="15">
    <location>
        <begin position="21"/>
        <end position="716"/>
    </location>
</feature>
<dbReference type="Pfam" id="PF00593">
    <property type="entry name" value="TonB_dep_Rec_b-barrel"/>
    <property type="match status" value="1"/>
</dbReference>
<evidence type="ECO:0000256" key="14">
    <source>
        <dbReference type="SAM" id="MobiDB-lite"/>
    </source>
</evidence>
<evidence type="ECO:0000259" key="16">
    <source>
        <dbReference type="Pfam" id="PF00593"/>
    </source>
</evidence>
<feature type="domain" description="TonB-dependent receptor plug" evidence="17">
    <location>
        <begin position="45"/>
        <end position="153"/>
    </location>
</feature>
<evidence type="ECO:0000256" key="5">
    <source>
        <dbReference type="ARBA" id="ARBA00022692"/>
    </source>
</evidence>
<keyword evidence="9 13" id="KW-0798">TonB box</keyword>
<organism evidence="18 19">
    <name type="scientific">Hymenobacter metallicola</name>
    <dbReference type="NCBI Taxonomy" id="2563114"/>
    <lineage>
        <taxon>Bacteria</taxon>
        <taxon>Pseudomonadati</taxon>
        <taxon>Bacteroidota</taxon>
        <taxon>Cytophagia</taxon>
        <taxon>Cytophagales</taxon>
        <taxon>Hymenobacteraceae</taxon>
        <taxon>Hymenobacter</taxon>
    </lineage>
</organism>
<keyword evidence="18" id="KW-0675">Receptor</keyword>
<evidence type="ECO:0000259" key="17">
    <source>
        <dbReference type="Pfam" id="PF07715"/>
    </source>
</evidence>